<dbReference type="InterPro" id="IPR035919">
    <property type="entry name" value="EAL_sf"/>
</dbReference>
<feature type="transmembrane region" description="Helical" evidence="1">
    <location>
        <begin position="122"/>
        <end position="141"/>
    </location>
</feature>
<dbReference type="SMART" id="SM00052">
    <property type="entry name" value="EAL"/>
    <property type="match status" value="1"/>
</dbReference>
<evidence type="ECO:0000313" key="5">
    <source>
        <dbReference type="Proteomes" id="UP000565724"/>
    </source>
</evidence>
<evidence type="ECO:0000256" key="1">
    <source>
        <dbReference type="SAM" id="Phobius"/>
    </source>
</evidence>
<dbReference type="AlphaFoldDB" id="A0A7Y6A0T6"/>
<feature type="domain" description="EAL" evidence="2">
    <location>
        <begin position="532"/>
        <end position="775"/>
    </location>
</feature>
<keyword evidence="5" id="KW-1185">Reference proteome</keyword>
<dbReference type="NCBIfam" id="TIGR00254">
    <property type="entry name" value="GGDEF"/>
    <property type="match status" value="1"/>
</dbReference>
<feature type="transmembrane region" description="Helical" evidence="1">
    <location>
        <begin position="205"/>
        <end position="226"/>
    </location>
</feature>
<feature type="domain" description="GGDEF" evidence="3">
    <location>
        <begin position="392"/>
        <end position="523"/>
    </location>
</feature>
<dbReference type="CDD" id="cd01948">
    <property type="entry name" value="EAL"/>
    <property type="match status" value="1"/>
</dbReference>
<sequence>MSLRRSPYLARVVLPTRRPSRPRCAYAASSLGCHVIPGQLCDDALIVLGTVPTWVTVLQLLAAGLVGGFCVLQWLWWRGEVRPASAAWSLAWSIHMALVLLAGGLCALTTPGTARDVIDFVHAQLVASFLVIAIPATRAIAGGPKVRYWLWATIALFVARAGLWWVPLDDYVADADVLSDILVLTPTAVVVSYVVVALGRTKLTALSSLLVIAGGESLALFTVGVLVRDNSIGAMSAALWAIPLAVGLEVLALNRLRDAQVAAVRQNNMRDALARLANSAWFVKDADGLLLTARDEARTILRDPSIEGSLRPIARDRFVTELFSSAKVEHPPAARTFLIDLAQIVSAAAERYQLSDRLLTTAFADPLTRLPNRRAVEEHLLAMLERANVERTRVSLIYCDLDGFKRVNDSYGHAHGDALLVRVADYLRNTLSDHESYVGRVGGDEFVIVLARAPQDVDLVAIARAIREGFIDRAGGSRPARLTVGVATWLPGDVVDADALVRHADTAMLEAKRSRSGFRVFDRALRRRVEAERHQRAALEAAVAEGHFTAYFQPIVDAQSLEIVQVEALARWDHHGHLILPADWLELAEESGLIVPIGLEVMRQARRALERFQMPVSVNIAARQLAEPDALEQIETAWGDAFWEHLTLEITESALVRTSSAVPVLSELRARGARIAVDDFGTGYSSLARIARLPVDELKIDRSFVRDMGSERGRGVVRAIVALAETHGLGIVAEGVETPLQLTALADMGVTRVQGNFLGRAAPHLPVRGPRPTTGAMALVPERARPLRSIGVPTPISGHDGARVAALPRRG</sequence>
<protein>
    <submittedName>
        <fullName evidence="4">EAL domain-containing protein</fullName>
    </submittedName>
</protein>
<dbReference type="PROSITE" id="PS50883">
    <property type="entry name" value="EAL"/>
    <property type="match status" value="1"/>
</dbReference>
<comment type="caution">
    <text evidence="4">The sequence shown here is derived from an EMBL/GenBank/DDBJ whole genome shotgun (WGS) entry which is preliminary data.</text>
</comment>
<accession>A0A7Y6A0T6</accession>
<dbReference type="Pfam" id="PF00990">
    <property type="entry name" value="GGDEF"/>
    <property type="match status" value="1"/>
</dbReference>
<name>A0A7Y6A0T6_9CELL</name>
<dbReference type="SUPFAM" id="SSF55073">
    <property type="entry name" value="Nucleotide cyclase"/>
    <property type="match status" value="1"/>
</dbReference>
<reference evidence="4 5" key="1">
    <citation type="submission" date="2020-05" db="EMBL/GenBank/DDBJ databases">
        <title>Genome Sequencing of Type Strains.</title>
        <authorList>
            <person name="Lemaire J.F."/>
            <person name="Inderbitzin P."/>
            <person name="Gregorio O.A."/>
            <person name="Collins S.B."/>
            <person name="Wespe N."/>
            <person name="Knight-Connoni V."/>
        </authorList>
    </citation>
    <scope>NUCLEOTIDE SEQUENCE [LARGE SCALE GENOMIC DNA]</scope>
    <source>
        <strain evidence="4 5">ATCC 25174</strain>
    </source>
</reference>
<dbReference type="PROSITE" id="PS50887">
    <property type="entry name" value="GGDEF"/>
    <property type="match status" value="1"/>
</dbReference>
<dbReference type="InterPro" id="IPR000160">
    <property type="entry name" value="GGDEF_dom"/>
</dbReference>
<evidence type="ECO:0000313" key="4">
    <source>
        <dbReference type="EMBL" id="NUU17669.1"/>
    </source>
</evidence>
<proteinExistence type="predicted"/>
<keyword evidence="1" id="KW-0812">Transmembrane</keyword>
<dbReference type="InterPro" id="IPR050706">
    <property type="entry name" value="Cyclic-di-GMP_PDE-like"/>
</dbReference>
<dbReference type="EMBL" id="JABMCI010000063">
    <property type="protein sequence ID" value="NUU17669.1"/>
    <property type="molecule type" value="Genomic_DNA"/>
</dbReference>
<feature type="transmembrane region" description="Helical" evidence="1">
    <location>
        <begin position="57"/>
        <end position="77"/>
    </location>
</feature>
<gene>
    <name evidence="4" type="ORF">HP550_10465</name>
</gene>
<dbReference type="SUPFAM" id="SSF141868">
    <property type="entry name" value="EAL domain-like"/>
    <property type="match status" value="1"/>
</dbReference>
<dbReference type="PANTHER" id="PTHR33121:SF79">
    <property type="entry name" value="CYCLIC DI-GMP PHOSPHODIESTERASE PDED-RELATED"/>
    <property type="match status" value="1"/>
</dbReference>
<dbReference type="SMART" id="SM00267">
    <property type="entry name" value="GGDEF"/>
    <property type="match status" value="1"/>
</dbReference>
<feature type="transmembrane region" description="Helical" evidence="1">
    <location>
        <begin position="89"/>
        <end position="110"/>
    </location>
</feature>
<dbReference type="Gene3D" id="3.30.70.270">
    <property type="match status" value="1"/>
</dbReference>
<dbReference type="Pfam" id="PF00563">
    <property type="entry name" value="EAL"/>
    <property type="match status" value="1"/>
</dbReference>
<feature type="transmembrane region" description="Helical" evidence="1">
    <location>
        <begin position="178"/>
        <end position="198"/>
    </location>
</feature>
<dbReference type="InterPro" id="IPR043128">
    <property type="entry name" value="Rev_trsase/Diguanyl_cyclase"/>
</dbReference>
<organism evidence="4 5">
    <name type="scientific">Cellulomonas humilata</name>
    <dbReference type="NCBI Taxonomy" id="144055"/>
    <lineage>
        <taxon>Bacteria</taxon>
        <taxon>Bacillati</taxon>
        <taxon>Actinomycetota</taxon>
        <taxon>Actinomycetes</taxon>
        <taxon>Micrococcales</taxon>
        <taxon>Cellulomonadaceae</taxon>
        <taxon>Cellulomonas</taxon>
    </lineage>
</organism>
<keyword evidence="1" id="KW-0472">Membrane</keyword>
<dbReference type="PANTHER" id="PTHR33121">
    <property type="entry name" value="CYCLIC DI-GMP PHOSPHODIESTERASE PDEF"/>
    <property type="match status" value="1"/>
</dbReference>
<keyword evidence="1" id="KW-1133">Transmembrane helix</keyword>
<feature type="transmembrane region" description="Helical" evidence="1">
    <location>
        <begin position="148"/>
        <end position="166"/>
    </location>
</feature>
<dbReference type="CDD" id="cd01949">
    <property type="entry name" value="GGDEF"/>
    <property type="match status" value="1"/>
</dbReference>
<dbReference type="InterPro" id="IPR001633">
    <property type="entry name" value="EAL_dom"/>
</dbReference>
<evidence type="ECO:0000259" key="3">
    <source>
        <dbReference type="PROSITE" id="PS50887"/>
    </source>
</evidence>
<dbReference type="GO" id="GO:0071111">
    <property type="term" value="F:cyclic-guanylate-specific phosphodiesterase activity"/>
    <property type="evidence" value="ECO:0007669"/>
    <property type="project" value="InterPro"/>
</dbReference>
<dbReference type="Proteomes" id="UP000565724">
    <property type="component" value="Unassembled WGS sequence"/>
</dbReference>
<dbReference type="InterPro" id="IPR029787">
    <property type="entry name" value="Nucleotide_cyclase"/>
</dbReference>
<dbReference type="Gene3D" id="3.20.20.450">
    <property type="entry name" value="EAL domain"/>
    <property type="match status" value="1"/>
</dbReference>
<evidence type="ECO:0000259" key="2">
    <source>
        <dbReference type="PROSITE" id="PS50883"/>
    </source>
</evidence>